<accession>A0A4R5A4X1</accession>
<evidence type="ECO:0000313" key="2">
    <source>
        <dbReference type="EMBL" id="TDD65739.1"/>
    </source>
</evidence>
<dbReference type="OrthoDB" id="3482987at2"/>
<sequence length="96" mass="10435">MRKDLAQLQYSLTTLGVQAGTVGGWDVAQQLGPKVDTAHKNMIAGIKSYCRAYEQAIARVELCARNYGKAEHAATEAARNAGRPVTPSNVSPWQNY</sequence>
<comment type="caution">
    <text evidence="2">The sequence shown here is derived from an EMBL/GenBank/DDBJ whole genome shotgun (WGS) entry which is preliminary data.</text>
</comment>
<evidence type="ECO:0000256" key="1">
    <source>
        <dbReference type="SAM" id="MobiDB-lite"/>
    </source>
</evidence>
<feature type="compositionally biased region" description="Polar residues" evidence="1">
    <location>
        <begin position="86"/>
        <end position="96"/>
    </location>
</feature>
<proteinExistence type="predicted"/>
<dbReference type="EMBL" id="SMKU01000403">
    <property type="protein sequence ID" value="TDD65739.1"/>
    <property type="molecule type" value="Genomic_DNA"/>
</dbReference>
<dbReference type="Proteomes" id="UP000294513">
    <property type="component" value="Unassembled WGS sequence"/>
</dbReference>
<protein>
    <submittedName>
        <fullName evidence="2">Uncharacterized protein</fullName>
    </submittedName>
</protein>
<dbReference type="AlphaFoldDB" id="A0A4R5A4X1"/>
<organism evidence="2 3">
    <name type="scientific">Actinomadura rubrisoli</name>
    <dbReference type="NCBI Taxonomy" id="2530368"/>
    <lineage>
        <taxon>Bacteria</taxon>
        <taxon>Bacillati</taxon>
        <taxon>Actinomycetota</taxon>
        <taxon>Actinomycetes</taxon>
        <taxon>Streptosporangiales</taxon>
        <taxon>Thermomonosporaceae</taxon>
        <taxon>Actinomadura</taxon>
    </lineage>
</organism>
<name>A0A4R5A4X1_9ACTN</name>
<keyword evidence="3" id="KW-1185">Reference proteome</keyword>
<feature type="region of interest" description="Disordered" evidence="1">
    <location>
        <begin position="74"/>
        <end position="96"/>
    </location>
</feature>
<gene>
    <name evidence="2" type="ORF">E1298_41060</name>
</gene>
<evidence type="ECO:0000313" key="3">
    <source>
        <dbReference type="Proteomes" id="UP000294513"/>
    </source>
</evidence>
<reference evidence="2 3" key="1">
    <citation type="submission" date="2019-03" db="EMBL/GenBank/DDBJ databases">
        <title>Draft genome sequences of novel Actinobacteria.</title>
        <authorList>
            <person name="Sahin N."/>
            <person name="Ay H."/>
            <person name="Saygin H."/>
        </authorList>
    </citation>
    <scope>NUCLEOTIDE SEQUENCE [LARGE SCALE GENOMIC DNA]</scope>
    <source>
        <strain evidence="2 3">H3C3</strain>
    </source>
</reference>